<evidence type="ECO:0000313" key="3">
    <source>
        <dbReference type="Proteomes" id="UP001287286"/>
    </source>
</evidence>
<keyword evidence="3" id="KW-1185">Reference proteome</keyword>
<dbReference type="EMBL" id="JAWRVI010000016">
    <property type="protein sequence ID" value="KAK4090349.1"/>
    <property type="molecule type" value="Genomic_DNA"/>
</dbReference>
<evidence type="ECO:0000256" key="1">
    <source>
        <dbReference type="SAM" id="MobiDB-lite"/>
    </source>
</evidence>
<dbReference type="Proteomes" id="UP001287286">
    <property type="component" value="Unassembled WGS sequence"/>
</dbReference>
<name>A0ABR0C240_PURLI</name>
<reference evidence="2 3" key="1">
    <citation type="journal article" date="2024" name="Microbiol. Resour. Announc.">
        <title>Genome annotations for the ascomycete fungi Trichoderma harzianum, Trichoderma aggressivum, and Purpureocillium lilacinum.</title>
        <authorList>
            <person name="Beijen E.P.W."/>
            <person name="Ohm R.A."/>
        </authorList>
    </citation>
    <scope>NUCLEOTIDE SEQUENCE [LARGE SCALE GENOMIC DNA]</scope>
    <source>
        <strain evidence="2 3">CBS 150709</strain>
    </source>
</reference>
<evidence type="ECO:0000313" key="2">
    <source>
        <dbReference type="EMBL" id="KAK4090349.1"/>
    </source>
</evidence>
<proteinExistence type="predicted"/>
<organism evidence="2 3">
    <name type="scientific">Purpureocillium lilacinum</name>
    <name type="common">Paecilomyces lilacinus</name>
    <dbReference type="NCBI Taxonomy" id="33203"/>
    <lineage>
        <taxon>Eukaryota</taxon>
        <taxon>Fungi</taxon>
        <taxon>Dikarya</taxon>
        <taxon>Ascomycota</taxon>
        <taxon>Pezizomycotina</taxon>
        <taxon>Sordariomycetes</taxon>
        <taxon>Hypocreomycetidae</taxon>
        <taxon>Hypocreales</taxon>
        <taxon>Ophiocordycipitaceae</taxon>
        <taxon>Purpureocillium</taxon>
    </lineage>
</organism>
<feature type="region of interest" description="Disordered" evidence="1">
    <location>
        <begin position="1"/>
        <end position="21"/>
    </location>
</feature>
<comment type="caution">
    <text evidence="2">The sequence shown here is derived from an EMBL/GenBank/DDBJ whole genome shotgun (WGS) entry which is preliminary data.</text>
</comment>
<sequence>MATHPREPASSPTNARDNPEEEEITIITGEMAVMLDALGCLQSDSRILRTIVLVGPKMEVSEFDFDGEQSTYFTFKPAGTDLLFENGVLEMIMVRTQRDDQDETYGLYPRPAALIDGLSPTALRADVAALLGNPERVGPNFDRDRRGYTTRPAGGVKEPVPQAFLNADRDRTSQTDWIGSLLSCLATREDLT</sequence>
<gene>
    <name evidence="2" type="ORF">Purlil1_5520</name>
</gene>
<accession>A0ABR0C240</accession>
<protein>
    <submittedName>
        <fullName evidence="2">Uncharacterized protein</fullName>
    </submittedName>
</protein>
<feature type="region of interest" description="Disordered" evidence="1">
    <location>
        <begin position="139"/>
        <end position="159"/>
    </location>
</feature>